<dbReference type="Proteomes" id="UP001601059">
    <property type="component" value="Unassembled WGS sequence"/>
</dbReference>
<protein>
    <recommendedName>
        <fullName evidence="4">Lipoprotein</fullName>
    </recommendedName>
</protein>
<keyword evidence="3" id="KW-1185">Reference proteome</keyword>
<comment type="caution">
    <text evidence="2">The sequence shown here is derived from an EMBL/GenBank/DDBJ whole genome shotgun (WGS) entry which is preliminary data.</text>
</comment>
<reference evidence="2 3" key="1">
    <citation type="submission" date="2024-08" db="EMBL/GenBank/DDBJ databases">
        <title>Two novel Cytobacillus novel species.</title>
        <authorList>
            <person name="Liu G."/>
        </authorList>
    </citation>
    <scope>NUCLEOTIDE SEQUENCE [LARGE SCALE GENOMIC DNA]</scope>
    <source>
        <strain evidence="2 3">FJAT-54145</strain>
    </source>
</reference>
<proteinExistence type="predicted"/>
<evidence type="ECO:0000256" key="1">
    <source>
        <dbReference type="SAM" id="SignalP"/>
    </source>
</evidence>
<feature type="signal peptide" evidence="1">
    <location>
        <begin position="1"/>
        <end position="19"/>
    </location>
</feature>
<evidence type="ECO:0000313" key="3">
    <source>
        <dbReference type="Proteomes" id="UP001601059"/>
    </source>
</evidence>
<dbReference type="PROSITE" id="PS51257">
    <property type="entry name" value="PROKAR_LIPOPROTEIN"/>
    <property type="match status" value="1"/>
</dbReference>
<sequence>MKFKLVVSFLFLFSIVGCSQTSDKLVIERPLKIAVVGTEPSYNFENIKWVNINIDELFENKGNYNALFVMEETFFETSKPKYASLYKELPYPTFFIGLNEPYELFIDENLTISDYKESESVAFAQGYFNSVQGTKTWKFVPHNQLKSESDYRLIYQEIFNTIIEFSS</sequence>
<gene>
    <name evidence="2" type="ORF">ACFYKX_03625</name>
</gene>
<accession>A0ABW6K690</accession>
<evidence type="ECO:0008006" key="4">
    <source>
        <dbReference type="Google" id="ProtNLM"/>
    </source>
</evidence>
<keyword evidence="1" id="KW-0732">Signal</keyword>
<evidence type="ECO:0000313" key="2">
    <source>
        <dbReference type="EMBL" id="MFE8699711.1"/>
    </source>
</evidence>
<feature type="chain" id="PRO_5046126940" description="Lipoprotein" evidence="1">
    <location>
        <begin position="20"/>
        <end position="167"/>
    </location>
</feature>
<dbReference type="RefSeq" id="WP_389358138.1">
    <property type="nucleotide sequence ID" value="NZ_JBIACK010000001.1"/>
</dbReference>
<organism evidence="2 3">
    <name type="scientific">Cytobacillus spartinae</name>
    <dbReference type="NCBI Taxonomy" id="3299023"/>
    <lineage>
        <taxon>Bacteria</taxon>
        <taxon>Bacillati</taxon>
        <taxon>Bacillota</taxon>
        <taxon>Bacilli</taxon>
        <taxon>Bacillales</taxon>
        <taxon>Bacillaceae</taxon>
        <taxon>Cytobacillus</taxon>
    </lineage>
</organism>
<name>A0ABW6K690_9BACI</name>
<dbReference type="EMBL" id="JBIACK010000001">
    <property type="protein sequence ID" value="MFE8699711.1"/>
    <property type="molecule type" value="Genomic_DNA"/>
</dbReference>